<organism evidence="2 3">
    <name type="scientific">Chloroflexus aggregans</name>
    <dbReference type="NCBI Taxonomy" id="152260"/>
    <lineage>
        <taxon>Bacteria</taxon>
        <taxon>Bacillati</taxon>
        <taxon>Chloroflexota</taxon>
        <taxon>Chloroflexia</taxon>
        <taxon>Chloroflexales</taxon>
        <taxon>Chloroflexineae</taxon>
        <taxon>Chloroflexaceae</taxon>
        <taxon>Chloroflexus</taxon>
    </lineage>
</organism>
<sequence>MKRFWLSQAPTLARSDTVAPAWWVITRRELRDTLTDWRLLTPLALLALALPTLIAGALVLFVNFVQQDAVAVQVIPFLILLVGFLPAGFSLILALESFAGERERNTLETLLAMPLGDRELYLAKLIAALALPLLGALLSQLVLVTWLLVLVPNVVLSA</sequence>
<dbReference type="Pfam" id="PF12679">
    <property type="entry name" value="ABC2_membrane_2"/>
    <property type="match status" value="1"/>
</dbReference>
<feature type="transmembrane region" description="Helical" evidence="1">
    <location>
        <begin position="37"/>
        <end position="62"/>
    </location>
</feature>
<keyword evidence="1" id="KW-0812">Transmembrane</keyword>
<evidence type="ECO:0000313" key="3">
    <source>
        <dbReference type="Proteomes" id="UP000243376"/>
    </source>
</evidence>
<dbReference type="EMBL" id="PNIQ01001108">
    <property type="protein sequence ID" value="PMP73140.1"/>
    <property type="molecule type" value="Genomic_DNA"/>
</dbReference>
<proteinExistence type="predicted"/>
<keyword evidence="1" id="KW-1133">Transmembrane helix</keyword>
<name>A0A2J6WRU3_9CHLR</name>
<comment type="caution">
    <text evidence="2">The sequence shown here is derived from an EMBL/GenBank/DDBJ whole genome shotgun (WGS) entry which is preliminary data.</text>
</comment>
<feature type="transmembrane region" description="Helical" evidence="1">
    <location>
        <begin position="120"/>
        <end position="149"/>
    </location>
</feature>
<dbReference type="GO" id="GO:0005886">
    <property type="term" value="C:plasma membrane"/>
    <property type="evidence" value="ECO:0007669"/>
    <property type="project" value="UniProtKB-SubCell"/>
</dbReference>
<gene>
    <name evidence="2" type="ORF">C0184_16505</name>
</gene>
<dbReference type="Proteomes" id="UP000243376">
    <property type="component" value="Unassembled WGS sequence"/>
</dbReference>
<reference evidence="2 3" key="1">
    <citation type="submission" date="2018-01" db="EMBL/GenBank/DDBJ databases">
        <title>Metagenomic assembled genomes from two thermal pools in the Uzon Caldera, Kamchatka, Russia.</title>
        <authorList>
            <person name="Wilkins L."/>
            <person name="Ettinger C."/>
        </authorList>
    </citation>
    <scope>NUCLEOTIDE SEQUENCE [LARGE SCALE GENOMIC DNA]</scope>
    <source>
        <strain evidence="2">ZAV-02</strain>
    </source>
</reference>
<dbReference type="AlphaFoldDB" id="A0A2J6WRU3"/>
<protein>
    <recommendedName>
        <fullName evidence="4">ABC transporter permease</fullName>
    </recommendedName>
</protein>
<evidence type="ECO:0000313" key="2">
    <source>
        <dbReference type="EMBL" id="PMP73140.1"/>
    </source>
</evidence>
<accession>A0A2J6WRU3</accession>
<feature type="transmembrane region" description="Helical" evidence="1">
    <location>
        <begin position="74"/>
        <end position="99"/>
    </location>
</feature>
<feature type="non-terminal residue" evidence="2">
    <location>
        <position position="158"/>
    </location>
</feature>
<keyword evidence="1" id="KW-0472">Membrane</keyword>
<evidence type="ECO:0008006" key="4">
    <source>
        <dbReference type="Google" id="ProtNLM"/>
    </source>
</evidence>
<dbReference type="GO" id="GO:0140359">
    <property type="term" value="F:ABC-type transporter activity"/>
    <property type="evidence" value="ECO:0007669"/>
    <property type="project" value="InterPro"/>
</dbReference>
<evidence type="ECO:0000256" key="1">
    <source>
        <dbReference type="SAM" id="Phobius"/>
    </source>
</evidence>